<sequence>MTYKSTNPFTNETFKTYENSSPEQVESALVTVAKFAPTLAQMAFARRSEILHRIAKLFKQEQQPMAQMMTTEMGKLITESLAEVELCINILDYFADHGEEFMAPVTLDSSFGKAYYLKQAIGPILMCEPWNFPLYQIIRVFAPNYMAGNPMILKHASNVPGSARMAADIIKRGGAPEGSLINLFVSYDQVEEIIADPRIKAVALTGSERGGRAVARAAGEHLKKSTMELGGNDAFIILDDADKTELQKIVANARLSNAGQVCTSSKRFIVLDSYFDEFIELLTKEFKAVKMGNPLDPKTTLAPLSSAAAKEKIQVQVDRAVANGAKIIYGNEPVDLPGQFFMPTILSDITPDNPIFDEELFGPVAQVYRVHSEQEAIALANNSSYGLGSTVFSANPARAEAVAAQIEAGMTFINSAWTSLPELPFGGIKNSGYGRELSELGQLAFVNEHLITNHLDH</sequence>
<evidence type="ECO:0000256" key="4">
    <source>
        <dbReference type="PROSITE-ProRule" id="PRU10007"/>
    </source>
</evidence>
<keyword evidence="2" id="KW-0521">NADP</keyword>
<comment type="similarity">
    <text evidence="1 5">Belongs to the aldehyde dehydrogenase family.</text>
</comment>
<dbReference type="AlphaFoldDB" id="A0A0R1H0G4"/>
<dbReference type="PANTHER" id="PTHR43217:SF2">
    <property type="entry name" value="SUCCINATE-SEMIALDEHYDE DEHYDROGENASE [NADP(+)]"/>
    <property type="match status" value="1"/>
</dbReference>
<proteinExistence type="inferred from homology"/>
<dbReference type="Gene3D" id="3.40.605.10">
    <property type="entry name" value="Aldehyde Dehydrogenase, Chain A, domain 1"/>
    <property type="match status" value="1"/>
</dbReference>
<dbReference type="InterPro" id="IPR016161">
    <property type="entry name" value="Ald_DH/histidinol_DH"/>
</dbReference>
<protein>
    <submittedName>
        <fullName evidence="7">Succinate-semialdehyde dehydrogenase (NADP+)</fullName>
    </submittedName>
</protein>
<dbReference type="Gene3D" id="3.40.309.10">
    <property type="entry name" value="Aldehyde Dehydrogenase, Chain A, domain 2"/>
    <property type="match status" value="1"/>
</dbReference>
<dbReference type="EMBL" id="AZCV01000007">
    <property type="protein sequence ID" value="KRK37137.1"/>
    <property type="molecule type" value="Genomic_DNA"/>
</dbReference>
<dbReference type="GO" id="GO:0004030">
    <property type="term" value="F:aldehyde dehydrogenase [NAD(P)+] activity"/>
    <property type="evidence" value="ECO:0007669"/>
    <property type="project" value="InterPro"/>
</dbReference>
<dbReference type="Pfam" id="PF00171">
    <property type="entry name" value="Aldedh"/>
    <property type="match status" value="1"/>
</dbReference>
<dbReference type="GO" id="GO:0004777">
    <property type="term" value="F:succinate-semialdehyde dehydrogenase (NAD+) activity"/>
    <property type="evidence" value="ECO:0007669"/>
    <property type="project" value="TreeGrafter"/>
</dbReference>
<dbReference type="PROSITE" id="PS00687">
    <property type="entry name" value="ALDEHYDE_DEHYDR_GLU"/>
    <property type="match status" value="1"/>
</dbReference>
<dbReference type="PATRIC" id="fig|1423722.3.peg.1507"/>
<dbReference type="InterPro" id="IPR047110">
    <property type="entry name" value="GABD/Sad-like"/>
</dbReference>
<gene>
    <name evidence="7" type="ORF">FC62_GL001481</name>
</gene>
<feature type="active site" evidence="4">
    <location>
        <position position="228"/>
    </location>
</feature>
<keyword evidence="3 5" id="KW-0560">Oxidoreductase</keyword>
<name>A0A0R1H0G4_9LACO</name>
<evidence type="ECO:0000313" key="7">
    <source>
        <dbReference type="EMBL" id="KRK37137.1"/>
    </source>
</evidence>
<accession>A0A0R1H0G4</accession>
<dbReference type="RefSeq" id="WP_056945805.1">
    <property type="nucleotide sequence ID" value="NZ_AZCV01000007.1"/>
</dbReference>
<evidence type="ECO:0000256" key="2">
    <source>
        <dbReference type="ARBA" id="ARBA00022857"/>
    </source>
</evidence>
<organism evidence="7 8">
    <name type="scientific">Amylolactobacillus amylotrophicus DSM 20534</name>
    <dbReference type="NCBI Taxonomy" id="1423722"/>
    <lineage>
        <taxon>Bacteria</taxon>
        <taxon>Bacillati</taxon>
        <taxon>Bacillota</taxon>
        <taxon>Bacilli</taxon>
        <taxon>Lactobacillales</taxon>
        <taxon>Lactobacillaceae</taxon>
        <taxon>Amylolactobacillus</taxon>
    </lineage>
</organism>
<evidence type="ECO:0000259" key="6">
    <source>
        <dbReference type="Pfam" id="PF00171"/>
    </source>
</evidence>
<dbReference type="Proteomes" id="UP000050909">
    <property type="component" value="Unassembled WGS sequence"/>
</dbReference>
<dbReference type="FunFam" id="3.40.605.10:FF:000012">
    <property type="entry name" value="NAD-dependent succinate-semialdehyde dehydrogenase"/>
    <property type="match status" value="1"/>
</dbReference>
<dbReference type="FunFam" id="3.40.309.10:FF:000009">
    <property type="entry name" value="Aldehyde dehydrogenase A"/>
    <property type="match status" value="1"/>
</dbReference>
<dbReference type="InterPro" id="IPR044148">
    <property type="entry name" value="ALDH_GabD1-like"/>
</dbReference>
<dbReference type="InterPro" id="IPR016163">
    <property type="entry name" value="Ald_DH_C"/>
</dbReference>
<dbReference type="SUPFAM" id="SSF53720">
    <property type="entry name" value="ALDH-like"/>
    <property type="match status" value="1"/>
</dbReference>
<comment type="caution">
    <text evidence="7">The sequence shown here is derived from an EMBL/GenBank/DDBJ whole genome shotgun (WGS) entry which is preliminary data.</text>
</comment>
<dbReference type="InterPro" id="IPR029510">
    <property type="entry name" value="Ald_DH_CS_GLU"/>
</dbReference>
<evidence type="ECO:0000256" key="3">
    <source>
        <dbReference type="ARBA" id="ARBA00023002"/>
    </source>
</evidence>
<dbReference type="PANTHER" id="PTHR43217">
    <property type="entry name" value="SUCCINATE SEMIALDEHYDE DEHYDROGENASE [NAD(P)+] SAD"/>
    <property type="match status" value="1"/>
</dbReference>
<dbReference type="InterPro" id="IPR015590">
    <property type="entry name" value="Aldehyde_DH_dom"/>
</dbReference>
<feature type="domain" description="Aldehyde dehydrogenase" evidence="6">
    <location>
        <begin position="3"/>
        <end position="442"/>
    </location>
</feature>
<dbReference type="InterPro" id="IPR016162">
    <property type="entry name" value="Ald_DH_N"/>
</dbReference>
<keyword evidence="8" id="KW-1185">Reference proteome</keyword>
<evidence type="ECO:0000313" key="8">
    <source>
        <dbReference type="Proteomes" id="UP000050909"/>
    </source>
</evidence>
<reference evidence="7 8" key="1">
    <citation type="journal article" date="2015" name="Genome Announc.">
        <title>Expanding the biotechnology potential of lactobacilli through comparative genomics of 213 strains and associated genera.</title>
        <authorList>
            <person name="Sun Z."/>
            <person name="Harris H.M."/>
            <person name="McCann A."/>
            <person name="Guo C."/>
            <person name="Argimon S."/>
            <person name="Zhang W."/>
            <person name="Yang X."/>
            <person name="Jeffery I.B."/>
            <person name="Cooney J.C."/>
            <person name="Kagawa T.F."/>
            <person name="Liu W."/>
            <person name="Song Y."/>
            <person name="Salvetti E."/>
            <person name="Wrobel A."/>
            <person name="Rasinkangas P."/>
            <person name="Parkhill J."/>
            <person name="Rea M.C."/>
            <person name="O'Sullivan O."/>
            <person name="Ritari J."/>
            <person name="Douillard F.P."/>
            <person name="Paul Ross R."/>
            <person name="Yang R."/>
            <person name="Briner A.E."/>
            <person name="Felis G.E."/>
            <person name="de Vos W.M."/>
            <person name="Barrangou R."/>
            <person name="Klaenhammer T.R."/>
            <person name="Caufield P.W."/>
            <person name="Cui Y."/>
            <person name="Zhang H."/>
            <person name="O'Toole P.W."/>
        </authorList>
    </citation>
    <scope>NUCLEOTIDE SEQUENCE [LARGE SCALE GENOMIC DNA]</scope>
    <source>
        <strain evidence="7 8">DSM 20534</strain>
    </source>
</reference>
<evidence type="ECO:0000256" key="1">
    <source>
        <dbReference type="ARBA" id="ARBA00009986"/>
    </source>
</evidence>
<dbReference type="CDD" id="cd07100">
    <property type="entry name" value="ALDH_SSADH1_GabD1"/>
    <property type="match status" value="1"/>
</dbReference>
<evidence type="ECO:0000256" key="5">
    <source>
        <dbReference type="RuleBase" id="RU003345"/>
    </source>
</evidence>